<evidence type="ECO:0000313" key="6">
    <source>
        <dbReference type="Proteomes" id="UP001500888"/>
    </source>
</evidence>
<comment type="subcellular location">
    <subcellularLocation>
        <location evidence="2">Cell membrane</location>
    </subcellularLocation>
</comment>
<dbReference type="Pfam" id="PF00512">
    <property type="entry name" value="HisKA"/>
    <property type="match status" value="1"/>
</dbReference>
<accession>A0ABP7I587</accession>
<organism evidence="5 6">
    <name type="scientific">Sphaerisporangium flaviroseum</name>
    <dbReference type="NCBI Taxonomy" id="509199"/>
    <lineage>
        <taxon>Bacteria</taxon>
        <taxon>Bacillati</taxon>
        <taxon>Actinomycetota</taxon>
        <taxon>Actinomycetes</taxon>
        <taxon>Streptosporangiales</taxon>
        <taxon>Streptosporangiaceae</taxon>
        <taxon>Sphaerisporangium</taxon>
    </lineage>
</organism>
<gene>
    <name evidence="5" type="ORF">GCM10022226_32330</name>
</gene>
<dbReference type="InterPro" id="IPR036097">
    <property type="entry name" value="HisK_dim/P_sf"/>
</dbReference>
<comment type="catalytic activity">
    <reaction evidence="1">
        <text>ATP + protein L-histidine = ADP + protein N-phospho-L-histidine.</text>
        <dbReference type="EC" id="2.7.13.3"/>
    </reaction>
</comment>
<dbReference type="Proteomes" id="UP001500888">
    <property type="component" value="Unassembled WGS sequence"/>
</dbReference>
<evidence type="ECO:0000256" key="3">
    <source>
        <dbReference type="ARBA" id="ARBA00012438"/>
    </source>
</evidence>
<reference evidence="6" key="1">
    <citation type="journal article" date="2019" name="Int. J. Syst. Evol. Microbiol.">
        <title>The Global Catalogue of Microorganisms (GCM) 10K type strain sequencing project: providing services to taxonomists for standard genome sequencing and annotation.</title>
        <authorList>
            <consortium name="The Broad Institute Genomics Platform"/>
            <consortium name="The Broad Institute Genome Sequencing Center for Infectious Disease"/>
            <person name="Wu L."/>
            <person name="Ma J."/>
        </authorList>
    </citation>
    <scope>NUCLEOTIDE SEQUENCE [LARGE SCALE GENOMIC DNA]</scope>
    <source>
        <strain evidence="6">JCM 16908</strain>
    </source>
</reference>
<protein>
    <recommendedName>
        <fullName evidence="3">histidine kinase</fullName>
        <ecNumber evidence="3">2.7.13.3</ecNumber>
    </recommendedName>
</protein>
<evidence type="ECO:0000256" key="2">
    <source>
        <dbReference type="ARBA" id="ARBA00004236"/>
    </source>
</evidence>
<evidence type="ECO:0000313" key="5">
    <source>
        <dbReference type="EMBL" id="GAA3809531.1"/>
    </source>
</evidence>
<evidence type="ECO:0000259" key="4">
    <source>
        <dbReference type="Pfam" id="PF00512"/>
    </source>
</evidence>
<name>A0ABP7I587_9ACTN</name>
<comment type="caution">
    <text evidence="5">The sequence shown here is derived from an EMBL/GenBank/DDBJ whole genome shotgun (WGS) entry which is preliminary data.</text>
</comment>
<feature type="domain" description="Signal transduction histidine kinase dimerisation/phosphoacceptor" evidence="4">
    <location>
        <begin position="16"/>
        <end position="40"/>
    </location>
</feature>
<dbReference type="EMBL" id="BAAAZR010000007">
    <property type="protein sequence ID" value="GAA3809531.1"/>
    <property type="molecule type" value="Genomic_DNA"/>
</dbReference>
<sequence length="71" mass="7521">MTAAVARTGEALESARAFAATAAHELRTPLTSMGTNLTVLGHPELDSTGGIYEIHPPGTHLIRAPMCRPPW</sequence>
<evidence type="ECO:0000256" key="1">
    <source>
        <dbReference type="ARBA" id="ARBA00000085"/>
    </source>
</evidence>
<keyword evidence="6" id="KW-1185">Reference proteome</keyword>
<dbReference type="SUPFAM" id="SSF47384">
    <property type="entry name" value="Homodimeric domain of signal transducing histidine kinase"/>
    <property type="match status" value="1"/>
</dbReference>
<dbReference type="EC" id="2.7.13.3" evidence="3"/>
<dbReference type="InterPro" id="IPR003661">
    <property type="entry name" value="HisK_dim/P_dom"/>
</dbReference>
<dbReference type="Gene3D" id="1.10.287.130">
    <property type="match status" value="1"/>
</dbReference>
<proteinExistence type="predicted"/>